<dbReference type="OrthoDB" id="306876at2759"/>
<name>A0A8J2JBX8_9HEXA</name>
<dbReference type="Pfam" id="PF00892">
    <property type="entry name" value="EamA"/>
    <property type="match status" value="1"/>
</dbReference>
<keyword evidence="1" id="KW-0472">Membrane</keyword>
<feature type="transmembrane region" description="Helical" evidence="1">
    <location>
        <begin position="66"/>
        <end position="84"/>
    </location>
</feature>
<evidence type="ECO:0000313" key="4">
    <source>
        <dbReference type="Proteomes" id="UP000708208"/>
    </source>
</evidence>
<keyword evidence="1" id="KW-1133">Transmembrane helix</keyword>
<keyword evidence="4" id="KW-1185">Reference proteome</keyword>
<proteinExistence type="predicted"/>
<comment type="caution">
    <text evidence="3">The sequence shown here is derived from an EMBL/GenBank/DDBJ whole genome shotgun (WGS) entry which is preliminary data.</text>
</comment>
<feature type="transmembrane region" description="Helical" evidence="1">
    <location>
        <begin position="90"/>
        <end position="109"/>
    </location>
</feature>
<gene>
    <name evidence="3" type="ORF">AFUS01_LOCUS4543</name>
</gene>
<feature type="transmembrane region" description="Helical" evidence="1">
    <location>
        <begin position="33"/>
        <end position="54"/>
    </location>
</feature>
<dbReference type="InterPro" id="IPR000620">
    <property type="entry name" value="EamA_dom"/>
</dbReference>
<feature type="domain" description="EamA" evidence="2">
    <location>
        <begin position="9"/>
        <end position="104"/>
    </location>
</feature>
<reference evidence="3" key="1">
    <citation type="submission" date="2021-06" db="EMBL/GenBank/DDBJ databases">
        <authorList>
            <person name="Hodson N. C."/>
            <person name="Mongue J. A."/>
            <person name="Jaron S. K."/>
        </authorList>
    </citation>
    <scope>NUCLEOTIDE SEQUENCE</scope>
</reference>
<evidence type="ECO:0000256" key="1">
    <source>
        <dbReference type="SAM" id="Phobius"/>
    </source>
</evidence>
<organism evidence="3 4">
    <name type="scientific">Allacma fusca</name>
    <dbReference type="NCBI Taxonomy" id="39272"/>
    <lineage>
        <taxon>Eukaryota</taxon>
        <taxon>Metazoa</taxon>
        <taxon>Ecdysozoa</taxon>
        <taxon>Arthropoda</taxon>
        <taxon>Hexapoda</taxon>
        <taxon>Collembola</taxon>
        <taxon>Symphypleona</taxon>
        <taxon>Sminthuridae</taxon>
        <taxon>Allacma</taxon>
    </lineage>
</organism>
<dbReference type="AlphaFoldDB" id="A0A8J2JBX8"/>
<evidence type="ECO:0000313" key="3">
    <source>
        <dbReference type="EMBL" id="CAG7704034.1"/>
    </source>
</evidence>
<evidence type="ECO:0000259" key="2">
    <source>
        <dbReference type="Pfam" id="PF00892"/>
    </source>
</evidence>
<dbReference type="GO" id="GO:0016020">
    <property type="term" value="C:membrane"/>
    <property type="evidence" value="ECO:0007669"/>
    <property type="project" value="InterPro"/>
</dbReference>
<dbReference type="Proteomes" id="UP000708208">
    <property type="component" value="Unassembled WGS sequence"/>
</dbReference>
<sequence length="127" mass="14098">MLLTSGLWGVLESSIFAQAFGVLEIPKGSYDLVLALAALPVVSFLAQLLIILALKFENAGTVSLMRTCDVIFAFTWQMIFLNVFPDDYSLIGAAIVIVGVIVITLRSMLSSLPPEDPRRRRFRFLLY</sequence>
<accession>A0A8J2JBX8</accession>
<dbReference type="EMBL" id="CAJVCH010028445">
    <property type="protein sequence ID" value="CAG7704034.1"/>
    <property type="molecule type" value="Genomic_DNA"/>
</dbReference>
<keyword evidence="1" id="KW-0812">Transmembrane</keyword>
<protein>
    <recommendedName>
        <fullName evidence="2">EamA domain-containing protein</fullName>
    </recommendedName>
</protein>